<name>A0ABR4D8N6_9PEZI</name>
<proteinExistence type="predicted"/>
<feature type="region of interest" description="Disordered" evidence="1">
    <location>
        <begin position="20"/>
        <end position="42"/>
    </location>
</feature>
<evidence type="ECO:0000313" key="3">
    <source>
        <dbReference type="EMBL" id="KAL2266683.1"/>
    </source>
</evidence>
<reference evidence="3 4" key="1">
    <citation type="journal article" date="2024" name="Commun. Biol.">
        <title>Comparative genomic analysis of thermophilic fungi reveals convergent evolutionary adaptations and gene losses.</title>
        <authorList>
            <person name="Steindorff A.S."/>
            <person name="Aguilar-Pontes M.V."/>
            <person name="Robinson A.J."/>
            <person name="Andreopoulos B."/>
            <person name="LaButti K."/>
            <person name="Kuo A."/>
            <person name="Mondo S."/>
            <person name="Riley R."/>
            <person name="Otillar R."/>
            <person name="Haridas S."/>
            <person name="Lipzen A."/>
            <person name="Grimwood J."/>
            <person name="Schmutz J."/>
            <person name="Clum A."/>
            <person name="Reid I.D."/>
            <person name="Moisan M.C."/>
            <person name="Butler G."/>
            <person name="Nguyen T.T.M."/>
            <person name="Dewar K."/>
            <person name="Conant G."/>
            <person name="Drula E."/>
            <person name="Henrissat B."/>
            <person name="Hansel C."/>
            <person name="Singer S."/>
            <person name="Hutchinson M.I."/>
            <person name="de Vries R.P."/>
            <person name="Natvig D.O."/>
            <person name="Powell A.J."/>
            <person name="Tsang A."/>
            <person name="Grigoriev I.V."/>
        </authorList>
    </citation>
    <scope>NUCLEOTIDE SEQUENCE [LARGE SCALE GENOMIC DNA]</scope>
    <source>
        <strain evidence="3 4">ATCC 22073</strain>
    </source>
</reference>
<feature type="transmembrane region" description="Helical" evidence="2">
    <location>
        <begin position="479"/>
        <end position="503"/>
    </location>
</feature>
<keyword evidence="4" id="KW-1185">Reference proteome</keyword>
<dbReference type="Proteomes" id="UP001600064">
    <property type="component" value="Unassembled WGS sequence"/>
</dbReference>
<keyword evidence="2" id="KW-0812">Transmembrane</keyword>
<dbReference type="GeneID" id="98127346"/>
<keyword evidence="2" id="KW-0472">Membrane</keyword>
<gene>
    <name evidence="3" type="ORF">VTJ83DRAFT_6035</name>
</gene>
<sequence>MASSPQLPALSRTRSHRSIFREDFDSPPPSGPFAANPANNNTTTTITSTLLPRPASASTASAPNLINIHRLASDHNFVFAAHPTPRRVGFLPFLATHLSLPACFGAGVVCVAVAIAYTAQLARHALECPAWATNCSAVALDGWTVSRLAAIQGMVGMVYLLGMAALARAALGVGETTVWGLLKGQTFTVRGLDAFLRVARGEAAAAPRAAAREALREKGDFTARAVRLRTEVGCRPYRAGQLTGNGVRPQPQLTGWVEAFDFASDRRTRATLVFAAVNGTIEGGETAPLSLGTLTSVSAVACDVDIEAVEGILSVRSAQEVDAGANGRGQDDGINETEDADLLPALSSLSALTLPSAAPDETRLNQLLLWFAVAPLLTSPSVNGAQPMFANLSAAGYALPLPRTLDAWDATNLVEDAVDVEAMNTWTIPGLTHFIRVSIGALAQATITAGSPSPFIPTPVTTIPLTITTTLPTLSYPRALLLLLPVLLAIALTLLLVIYTCYLHKHHSIPVLRPFSLGELLKSSQTRWAREVAGADAAKPFLPNEMGAARVALGVDADGVGGFIAAEEVQATAHDAVQGKQREGRRGARSREGGEGVPARVTGWPRRFGVFGKRKSEEV</sequence>
<evidence type="ECO:0000313" key="4">
    <source>
        <dbReference type="Proteomes" id="UP001600064"/>
    </source>
</evidence>
<feature type="region of interest" description="Disordered" evidence="1">
    <location>
        <begin position="574"/>
        <end position="602"/>
    </location>
</feature>
<feature type="compositionally biased region" description="Low complexity" evidence="1">
    <location>
        <begin position="32"/>
        <end position="42"/>
    </location>
</feature>
<dbReference type="EMBL" id="JAZGUE010000005">
    <property type="protein sequence ID" value="KAL2266683.1"/>
    <property type="molecule type" value="Genomic_DNA"/>
</dbReference>
<keyword evidence="2" id="KW-1133">Transmembrane helix</keyword>
<evidence type="ECO:0000256" key="1">
    <source>
        <dbReference type="SAM" id="MobiDB-lite"/>
    </source>
</evidence>
<comment type="caution">
    <text evidence="3">The sequence shown here is derived from an EMBL/GenBank/DDBJ whole genome shotgun (WGS) entry which is preliminary data.</text>
</comment>
<accession>A0ABR4D8N6</accession>
<organism evidence="3 4">
    <name type="scientific">Remersonia thermophila</name>
    <dbReference type="NCBI Taxonomy" id="72144"/>
    <lineage>
        <taxon>Eukaryota</taxon>
        <taxon>Fungi</taxon>
        <taxon>Dikarya</taxon>
        <taxon>Ascomycota</taxon>
        <taxon>Pezizomycotina</taxon>
        <taxon>Sordariomycetes</taxon>
        <taxon>Sordariomycetidae</taxon>
        <taxon>Sordariales</taxon>
        <taxon>Sordariales incertae sedis</taxon>
        <taxon>Remersonia</taxon>
    </lineage>
</organism>
<dbReference type="RefSeq" id="XP_070865410.1">
    <property type="nucleotide sequence ID" value="XM_071012702.1"/>
</dbReference>
<feature type="compositionally biased region" description="Basic and acidic residues" evidence="1">
    <location>
        <begin position="580"/>
        <end position="594"/>
    </location>
</feature>
<protein>
    <submittedName>
        <fullName evidence="3">Uncharacterized protein</fullName>
    </submittedName>
</protein>
<evidence type="ECO:0000256" key="2">
    <source>
        <dbReference type="SAM" id="Phobius"/>
    </source>
</evidence>